<accession>A0A1B4FN88</accession>
<evidence type="ECO:0000313" key="3">
    <source>
        <dbReference type="Proteomes" id="UP000062519"/>
    </source>
</evidence>
<feature type="region of interest" description="Disordered" evidence="1">
    <location>
        <begin position="55"/>
        <end position="81"/>
    </location>
</feature>
<dbReference type="KEGG" id="buu:WS70_25790"/>
<evidence type="ECO:0000256" key="1">
    <source>
        <dbReference type="SAM" id="MobiDB-lite"/>
    </source>
</evidence>
<evidence type="ECO:0000313" key="2">
    <source>
        <dbReference type="EMBL" id="AOJ05130.1"/>
    </source>
</evidence>
<organism evidence="2 3">
    <name type="scientific">Burkholderia mayonis</name>
    <dbReference type="NCBI Taxonomy" id="1385591"/>
    <lineage>
        <taxon>Bacteria</taxon>
        <taxon>Pseudomonadati</taxon>
        <taxon>Pseudomonadota</taxon>
        <taxon>Betaproteobacteria</taxon>
        <taxon>Burkholderiales</taxon>
        <taxon>Burkholderiaceae</taxon>
        <taxon>Burkholderia</taxon>
        <taxon>pseudomallei group</taxon>
    </lineage>
</organism>
<gene>
    <name evidence="2" type="ORF">WS70_25790</name>
</gene>
<dbReference type="EMBL" id="CP013387">
    <property type="protein sequence ID" value="AOJ05130.1"/>
    <property type="molecule type" value="Genomic_DNA"/>
</dbReference>
<protein>
    <submittedName>
        <fullName evidence="2">Uncharacterized protein</fullName>
    </submittedName>
</protein>
<reference evidence="2 3" key="1">
    <citation type="submission" date="2015-12" db="EMBL/GenBank/DDBJ databases">
        <title>Diversity of Burkholderia near neighbor genomes.</title>
        <authorList>
            <person name="Sahl J."/>
            <person name="Wagner D."/>
            <person name="Keim P."/>
        </authorList>
    </citation>
    <scope>NUCLEOTIDE SEQUENCE [LARGE SCALE GENOMIC DNA]</scope>
    <source>
        <strain evidence="2 3">BDU6</strain>
    </source>
</reference>
<keyword evidence="3" id="KW-1185">Reference proteome</keyword>
<dbReference type="RefSeq" id="WP_059598239.1">
    <property type="nucleotide sequence ID" value="NZ_CP013387.1"/>
</dbReference>
<dbReference type="AlphaFoldDB" id="A0A1B4FN88"/>
<name>A0A1B4FN88_9BURK</name>
<dbReference type="Proteomes" id="UP000062519">
    <property type="component" value="Chromosome 2"/>
</dbReference>
<sequence>MKYQYSGPTSGVTLHDGENVQEVMLHTGAEVELPEGHEYTATLLAMGYLTPASTKPAKPARTGAMDDQPKTADNAVVAKGV</sequence>
<proteinExistence type="predicted"/>